<name>A0A834ITE0_RHYFE</name>
<dbReference type="AlphaFoldDB" id="A0A834ITE0"/>
<accession>A0A834ITE0</accession>
<gene>
    <name evidence="2" type="ORF">GWI33_000375</name>
</gene>
<evidence type="ECO:0000313" key="3">
    <source>
        <dbReference type="Proteomes" id="UP000625711"/>
    </source>
</evidence>
<protein>
    <submittedName>
        <fullName evidence="2">Uncharacterized protein</fullName>
    </submittedName>
</protein>
<organism evidence="2 3">
    <name type="scientific">Rhynchophorus ferrugineus</name>
    <name type="common">Red palm weevil</name>
    <name type="synonym">Curculio ferrugineus</name>
    <dbReference type="NCBI Taxonomy" id="354439"/>
    <lineage>
        <taxon>Eukaryota</taxon>
        <taxon>Metazoa</taxon>
        <taxon>Ecdysozoa</taxon>
        <taxon>Arthropoda</taxon>
        <taxon>Hexapoda</taxon>
        <taxon>Insecta</taxon>
        <taxon>Pterygota</taxon>
        <taxon>Neoptera</taxon>
        <taxon>Endopterygota</taxon>
        <taxon>Coleoptera</taxon>
        <taxon>Polyphaga</taxon>
        <taxon>Cucujiformia</taxon>
        <taxon>Curculionidae</taxon>
        <taxon>Dryophthorinae</taxon>
        <taxon>Rhynchophorus</taxon>
    </lineage>
</organism>
<dbReference type="EMBL" id="JAACXV010000103">
    <property type="protein sequence ID" value="KAF7283508.1"/>
    <property type="molecule type" value="Genomic_DNA"/>
</dbReference>
<feature type="compositionally biased region" description="Basic and acidic residues" evidence="1">
    <location>
        <begin position="156"/>
        <end position="177"/>
    </location>
</feature>
<sequence length="177" mass="20247">MFPKTLLSNVGNYPANSLINPRLLTQLLMQYVMKMLPRTVEYPTPSRQFPVNHRAIGPIAGRSQRDPDQNIEYTLIDGLGSEAAAKCCLPRRVKPQFNTSDGRSGSQIVQHFISARYRLSLRGRDGDLVPIRNPSEWKDRLEMSTGGIFPIKRPSTKIDERGRSRRFEPTERHEEKN</sequence>
<comment type="caution">
    <text evidence="2">The sequence shown here is derived from an EMBL/GenBank/DDBJ whole genome shotgun (WGS) entry which is preliminary data.</text>
</comment>
<evidence type="ECO:0000256" key="1">
    <source>
        <dbReference type="SAM" id="MobiDB-lite"/>
    </source>
</evidence>
<keyword evidence="3" id="KW-1185">Reference proteome</keyword>
<dbReference type="Proteomes" id="UP000625711">
    <property type="component" value="Unassembled WGS sequence"/>
</dbReference>
<proteinExistence type="predicted"/>
<feature type="region of interest" description="Disordered" evidence="1">
    <location>
        <begin position="148"/>
        <end position="177"/>
    </location>
</feature>
<reference evidence="2" key="1">
    <citation type="submission" date="2020-08" db="EMBL/GenBank/DDBJ databases">
        <title>Genome sequencing and assembly of the red palm weevil Rhynchophorus ferrugineus.</title>
        <authorList>
            <person name="Dias G.B."/>
            <person name="Bergman C.M."/>
            <person name="Manee M."/>
        </authorList>
    </citation>
    <scope>NUCLEOTIDE SEQUENCE</scope>
    <source>
        <strain evidence="2">AA-2017</strain>
        <tissue evidence="2">Whole larva</tissue>
    </source>
</reference>
<evidence type="ECO:0000313" key="2">
    <source>
        <dbReference type="EMBL" id="KAF7283508.1"/>
    </source>
</evidence>